<comment type="catalytic activity">
    <reaction evidence="3">
        <text>a 5'-end (N(2),N(7)-dimethyl 5'-triphosphoguanosine)-ribonucleoside in snoRNA + S-adenosyl-L-methionine = a 5'-end (N(2),N(2),N(7)-trimethyl 5'-triphosphoguanosine)-ribonucleoside in snoRNA + S-adenosyl-L-homocysteine + H(+)</text>
        <dbReference type="Rhea" id="RHEA:78507"/>
        <dbReference type="Rhea" id="RHEA-COMP:19088"/>
        <dbReference type="Rhea" id="RHEA-COMP:19090"/>
        <dbReference type="ChEBI" id="CHEBI:15378"/>
        <dbReference type="ChEBI" id="CHEBI:57856"/>
        <dbReference type="ChEBI" id="CHEBI:59789"/>
        <dbReference type="ChEBI" id="CHEBI:167623"/>
        <dbReference type="ChEBI" id="CHEBI:172880"/>
    </reaction>
    <physiologicalReaction direction="left-to-right" evidence="3">
        <dbReference type="Rhea" id="RHEA:78508"/>
    </physiologicalReaction>
</comment>
<feature type="compositionally biased region" description="Low complexity" evidence="8">
    <location>
        <begin position="167"/>
        <end position="181"/>
    </location>
</feature>
<dbReference type="Pfam" id="PF10344">
    <property type="entry name" value="Hobbit"/>
    <property type="match status" value="1"/>
</dbReference>
<evidence type="ECO:0000313" key="10">
    <source>
        <dbReference type="Proteomes" id="UP000887574"/>
    </source>
</evidence>
<evidence type="ECO:0000256" key="6">
    <source>
        <dbReference type="ARBA" id="ARBA00049075"/>
    </source>
</evidence>
<evidence type="ECO:0000256" key="8">
    <source>
        <dbReference type="SAM" id="MobiDB-lite"/>
    </source>
</evidence>
<dbReference type="AlphaFoldDB" id="A0A915DHJ0"/>
<comment type="similarity">
    <text evidence="2">Belongs to the methyltransferase superfamily. Trimethylguanosine synthase family.</text>
</comment>
<name>A0A915DHJ0_9BILA</name>
<feature type="region of interest" description="Disordered" evidence="8">
    <location>
        <begin position="160"/>
        <end position="190"/>
    </location>
</feature>
<dbReference type="Pfam" id="PF05699">
    <property type="entry name" value="Dimer_Tnp_hAT"/>
    <property type="match status" value="1"/>
</dbReference>
<evidence type="ECO:0000256" key="2">
    <source>
        <dbReference type="ARBA" id="ARBA00025783"/>
    </source>
</evidence>
<dbReference type="InterPro" id="IPR045167">
    <property type="entry name" value="Hobbit"/>
</dbReference>
<dbReference type="GO" id="GO:0005634">
    <property type="term" value="C:nucleus"/>
    <property type="evidence" value="ECO:0007669"/>
    <property type="project" value="TreeGrafter"/>
</dbReference>
<accession>A0A915DHJ0</accession>
<dbReference type="SUPFAM" id="SSF53098">
    <property type="entry name" value="Ribonuclease H-like"/>
    <property type="match status" value="1"/>
</dbReference>
<evidence type="ECO:0000256" key="3">
    <source>
        <dbReference type="ARBA" id="ARBA00047418"/>
    </source>
</evidence>
<feature type="domain" description="HAT C-terminal dimerisation" evidence="9">
    <location>
        <begin position="292"/>
        <end position="358"/>
    </location>
</feature>
<reference evidence="11" key="1">
    <citation type="submission" date="2022-11" db="UniProtKB">
        <authorList>
            <consortium name="WormBaseParasite"/>
        </authorList>
    </citation>
    <scope>IDENTIFICATION</scope>
</reference>
<evidence type="ECO:0000256" key="7">
    <source>
        <dbReference type="ARBA" id="ARBA00049790"/>
    </source>
</evidence>
<keyword evidence="10" id="KW-1185">Reference proteome</keyword>
<dbReference type="InterPro" id="IPR029063">
    <property type="entry name" value="SAM-dependent_MTases_sf"/>
</dbReference>
<proteinExistence type="inferred from homology"/>
<dbReference type="Gene3D" id="3.40.50.150">
    <property type="entry name" value="Vaccinia Virus protein VP39"/>
    <property type="match status" value="2"/>
</dbReference>
<evidence type="ECO:0000256" key="5">
    <source>
        <dbReference type="ARBA" id="ARBA00048763"/>
    </source>
</evidence>
<dbReference type="GO" id="GO:0046983">
    <property type="term" value="F:protein dimerization activity"/>
    <property type="evidence" value="ECO:0007669"/>
    <property type="project" value="InterPro"/>
</dbReference>
<dbReference type="InterPro" id="IPR008906">
    <property type="entry name" value="HATC_C_dom"/>
</dbReference>
<evidence type="ECO:0000256" key="4">
    <source>
        <dbReference type="ARBA" id="ARBA00048740"/>
    </source>
</evidence>
<evidence type="ECO:0000256" key="1">
    <source>
        <dbReference type="ARBA" id="ARBA00018517"/>
    </source>
</evidence>
<dbReference type="Pfam" id="PF09445">
    <property type="entry name" value="Methyltransf_15"/>
    <property type="match status" value="1"/>
</dbReference>
<dbReference type="SUPFAM" id="SSF53335">
    <property type="entry name" value="S-adenosyl-L-methionine-dependent methyltransferases"/>
    <property type="match status" value="1"/>
</dbReference>
<sequence length="713" mass="81143">MWRRATDLFTGQKSTRSCDQFVQIHQNTDQAHYATIHDEIDKMKERAKKNNMFVYIIIPQVPFVVSYKGNKEKNIEDVDRFNLTFPIFEYHDKNWTWLDLVLAIKQRCKRVLLQQFMTQKLLRNRIMGVERVVGANVEPIDEEEKKRIVLGTTTILDKSKRKKLSKKMSQSQRSSSSFGSGKIDKRARKQKAHPIWRKFLITSTDIKCSVEGCRKTLKLHGQPRNLLSFELLNCPISLIDEEETESAPLTGLAKLLAKASGKKRAAKSTNCALNIESIKADLKEVGERLEVQNPIGYWDSALNTIFCLLATLAMEILAIPTTSAPIERVFSQADLATSRHRSRTEILLLNSQVYLEDWELVNLGADDNTAAVVEKLKELKVKLTGRQRFLLKVESLGFAHGFNFSKELAICESEGDTGAMDEGMKASRMIELPLDTTTWTCSLMSNSRLLLLRSNPSESSTTVSNTSSKDDNMVNGDFDFDYDPVRDAKLVAKNANKLMKNDQQIMKYWFQRYRLFSKLNDGVLMDREGWFSVTPERIAEHIADRMARENGSIILDAFTGISTSFSTPFILHYLYYFGCWCNAIQFALRGAHVYAIDIDPVRLRCAARNAEIYGVSKQITFICGDFFNIAKSFFGSRGLAQAADSSGDHGSENIYGISSVFLSPPWGDHHIITQRCSIWSFMSSQMARKFMMYRVESLSIFAIFCRRIPLLIS</sequence>
<dbReference type="GO" id="GO:0071164">
    <property type="term" value="F:RNA cap trimethylguanosine synthase activity"/>
    <property type="evidence" value="ECO:0007669"/>
    <property type="project" value="TreeGrafter"/>
</dbReference>
<dbReference type="InterPro" id="IPR012337">
    <property type="entry name" value="RNaseH-like_sf"/>
</dbReference>
<organism evidence="10 11">
    <name type="scientific">Ditylenchus dipsaci</name>
    <dbReference type="NCBI Taxonomy" id="166011"/>
    <lineage>
        <taxon>Eukaryota</taxon>
        <taxon>Metazoa</taxon>
        <taxon>Ecdysozoa</taxon>
        <taxon>Nematoda</taxon>
        <taxon>Chromadorea</taxon>
        <taxon>Rhabditida</taxon>
        <taxon>Tylenchina</taxon>
        <taxon>Tylenchomorpha</taxon>
        <taxon>Sphaerularioidea</taxon>
        <taxon>Anguinidae</taxon>
        <taxon>Anguininae</taxon>
        <taxon>Ditylenchus</taxon>
    </lineage>
</organism>
<dbReference type="WBParaSite" id="jg19322">
    <property type="protein sequence ID" value="jg19322"/>
    <property type="gene ID" value="jg19322"/>
</dbReference>
<dbReference type="PANTHER" id="PTHR14741">
    <property type="entry name" value="S-ADENOSYLMETHIONINE-DEPENDENT METHYLTRANSFERASE RELATED"/>
    <property type="match status" value="1"/>
</dbReference>
<comment type="catalytic activity">
    <reaction evidence="6">
        <text>a 5'-end (N(7)-methyl 5'-triphosphoguanosine)-ribonucleoside in snRNA + S-adenosyl-L-methionine = a 5'-end (N(2),N(7)-dimethyl 5'-triphosphoguanosine)-ribonucleoside in snRNA + S-adenosyl-L-homocysteine + H(+)</text>
        <dbReference type="Rhea" id="RHEA:78471"/>
        <dbReference type="Rhea" id="RHEA-COMP:19085"/>
        <dbReference type="Rhea" id="RHEA-COMP:19087"/>
        <dbReference type="ChEBI" id="CHEBI:15378"/>
        <dbReference type="ChEBI" id="CHEBI:57856"/>
        <dbReference type="ChEBI" id="CHEBI:59789"/>
        <dbReference type="ChEBI" id="CHEBI:156461"/>
        <dbReference type="ChEBI" id="CHEBI:172880"/>
    </reaction>
    <physiologicalReaction direction="left-to-right" evidence="6">
        <dbReference type="Rhea" id="RHEA:78472"/>
    </physiologicalReaction>
</comment>
<evidence type="ECO:0000313" key="11">
    <source>
        <dbReference type="WBParaSite" id="jg19322"/>
    </source>
</evidence>
<dbReference type="PANTHER" id="PTHR14741:SF32">
    <property type="entry name" value="TRIMETHYLGUANOSINE SYNTHASE"/>
    <property type="match status" value="1"/>
</dbReference>
<comment type="catalytic activity">
    <reaction evidence="4">
        <text>a 5'-end (N(7)-methyl 5'-triphosphoguanosine)-ribonucleoside in snoRNA + S-adenosyl-L-methionine = a 5'-end (N(2),N(7)-dimethyl 5'-triphosphoguanosine)-ribonucleoside in snoRNA + S-adenosyl-L-homocysteine + H(+)</text>
        <dbReference type="Rhea" id="RHEA:78475"/>
        <dbReference type="Rhea" id="RHEA-COMP:19086"/>
        <dbReference type="Rhea" id="RHEA-COMP:19088"/>
        <dbReference type="ChEBI" id="CHEBI:15378"/>
        <dbReference type="ChEBI" id="CHEBI:57856"/>
        <dbReference type="ChEBI" id="CHEBI:59789"/>
        <dbReference type="ChEBI" id="CHEBI:156461"/>
        <dbReference type="ChEBI" id="CHEBI:172880"/>
    </reaction>
    <physiologicalReaction direction="left-to-right" evidence="4">
        <dbReference type="Rhea" id="RHEA:78476"/>
    </physiologicalReaction>
</comment>
<evidence type="ECO:0000259" key="9">
    <source>
        <dbReference type="Pfam" id="PF05699"/>
    </source>
</evidence>
<dbReference type="InterPro" id="IPR019012">
    <property type="entry name" value="RNA_cap_Gua-N2-MeTrfase"/>
</dbReference>
<protein>
    <recommendedName>
        <fullName evidence="1">Trimethylguanosine synthase</fullName>
    </recommendedName>
    <alternativeName>
        <fullName evidence="7">Cap-specific guanine-N(2) methyltransferase</fullName>
    </alternativeName>
</protein>
<dbReference type="Proteomes" id="UP000887574">
    <property type="component" value="Unplaced"/>
</dbReference>
<comment type="catalytic activity">
    <reaction evidence="5">
        <text>a 5'-end (N(2),N(7)-dimethyl 5'-triphosphoguanosine)-ribonucleoside in snRNA + S-adenosyl-L-methionine = a 5'-end (N(2),N(2),N(7)-trimethyl 5'-triphosphoguanosine)-ribonucleoside in snRNA + S-adenosyl-L-homocysteine + H(+)</text>
        <dbReference type="Rhea" id="RHEA:78479"/>
        <dbReference type="Rhea" id="RHEA-COMP:19087"/>
        <dbReference type="Rhea" id="RHEA-COMP:19089"/>
        <dbReference type="ChEBI" id="CHEBI:15378"/>
        <dbReference type="ChEBI" id="CHEBI:57856"/>
        <dbReference type="ChEBI" id="CHEBI:59789"/>
        <dbReference type="ChEBI" id="CHEBI:167623"/>
        <dbReference type="ChEBI" id="CHEBI:172880"/>
    </reaction>
    <physiologicalReaction direction="left-to-right" evidence="5">
        <dbReference type="Rhea" id="RHEA:78480"/>
    </physiologicalReaction>
</comment>